<organism evidence="1 2">
    <name type="scientific">Alienimonas californiensis</name>
    <dbReference type="NCBI Taxonomy" id="2527989"/>
    <lineage>
        <taxon>Bacteria</taxon>
        <taxon>Pseudomonadati</taxon>
        <taxon>Planctomycetota</taxon>
        <taxon>Planctomycetia</taxon>
        <taxon>Planctomycetales</taxon>
        <taxon>Planctomycetaceae</taxon>
        <taxon>Alienimonas</taxon>
    </lineage>
</organism>
<dbReference type="EMBL" id="CP036265">
    <property type="protein sequence ID" value="QDT17815.1"/>
    <property type="molecule type" value="Genomic_DNA"/>
</dbReference>
<dbReference type="KEGG" id="acaf:CA12_39490"/>
<dbReference type="Proteomes" id="UP000318741">
    <property type="component" value="Chromosome"/>
</dbReference>
<evidence type="ECO:0000313" key="1">
    <source>
        <dbReference type="EMBL" id="QDT17815.1"/>
    </source>
</evidence>
<sequence>MGDDLAAALNDWRAVLKQELEGTADLVRAESDVFAFAIDLPSDLSNPGFMPGVVRGSSGQSVGARLLSGDWEYSPQLSAFDQAQDQLVEICETYHDRLIGGDYSEDTAEGAAFRDAVYEAFLTCMAEVSDAGRFGDVTVKALMFSDDEHPVVEKSLRRLNPPEVAEAALPHLA</sequence>
<evidence type="ECO:0008006" key="3">
    <source>
        <dbReference type="Google" id="ProtNLM"/>
    </source>
</evidence>
<accession>A0A517PEM2</accession>
<gene>
    <name evidence="1" type="ORF">CA12_39490</name>
</gene>
<dbReference type="RefSeq" id="WP_145360813.1">
    <property type="nucleotide sequence ID" value="NZ_CP036265.1"/>
</dbReference>
<reference evidence="1 2" key="1">
    <citation type="submission" date="2019-02" db="EMBL/GenBank/DDBJ databases">
        <title>Deep-cultivation of Planctomycetes and their phenomic and genomic characterization uncovers novel biology.</title>
        <authorList>
            <person name="Wiegand S."/>
            <person name="Jogler M."/>
            <person name="Boedeker C."/>
            <person name="Pinto D."/>
            <person name="Vollmers J."/>
            <person name="Rivas-Marin E."/>
            <person name="Kohn T."/>
            <person name="Peeters S.H."/>
            <person name="Heuer A."/>
            <person name="Rast P."/>
            <person name="Oberbeckmann S."/>
            <person name="Bunk B."/>
            <person name="Jeske O."/>
            <person name="Meyerdierks A."/>
            <person name="Storesund J.E."/>
            <person name="Kallscheuer N."/>
            <person name="Luecker S."/>
            <person name="Lage O.M."/>
            <person name="Pohl T."/>
            <person name="Merkel B.J."/>
            <person name="Hornburger P."/>
            <person name="Mueller R.-W."/>
            <person name="Bruemmer F."/>
            <person name="Labrenz M."/>
            <person name="Spormann A.M."/>
            <person name="Op den Camp H."/>
            <person name="Overmann J."/>
            <person name="Amann R."/>
            <person name="Jetten M.S.M."/>
            <person name="Mascher T."/>
            <person name="Medema M.H."/>
            <person name="Devos D.P."/>
            <person name="Kaster A.-K."/>
            <person name="Ovreas L."/>
            <person name="Rohde M."/>
            <person name="Galperin M.Y."/>
            <person name="Jogler C."/>
        </authorList>
    </citation>
    <scope>NUCLEOTIDE SEQUENCE [LARGE SCALE GENOMIC DNA]</scope>
    <source>
        <strain evidence="1 2">CA12</strain>
    </source>
</reference>
<name>A0A517PEM2_9PLAN</name>
<evidence type="ECO:0000313" key="2">
    <source>
        <dbReference type="Proteomes" id="UP000318741"/>
    </source>
</evidence>
<dbReference type="AlphaFoldDB" id="A0A517PEM2"/>
<proteinExistence type="predicted"/>
<protein>
    <recommendedName>
        <fullName evidence="3">DUF4303 domain-containing protein</fullName>
    </recommendedName>
</protein>
<keyword evidence="2" id="KW-1185">Reference proteome</keyword>